<accession>A0A0C6P122</accession>
<dbReference type="OrthoDB" id="9785768at2"/>
<dbReference type="InterPro" id="IPR016039">
    <property type="entry name" value="Thiolase-like"/>
</dbReference>
<reference evidence="2 3" key="1">
    <citation type="journal article" date="2012" name="BMC Genomics">
        <title>Comparative genomics of the classical Bordetella subspecies: the evolution and exchange of virulence-associated diversity amongst closely related pathogens.</title>
        <authorList>
            <person name="Park J."/>
            <person name="Zhang Y."/>
            <person name="Buboltz A.M."/>
            <person name="Zhang X."/>
            <person name="Schuster S.C."/>
            <person name="Ahuja U."/>
            <person name="Liu M."/>
            <person name="Miller J.F."/>
            <person name="Sebaihia M."/>
            <person name="Bentley S.D."/>
            <person name="Parkhill J."/>
            <person name="Harvill E.T."/>
        </authorList>
    </citation>
    <scope>NUCLEOTIDE SEQUENCE [LARGE SCALE GENOMIC DNA]</scope>
    <source>
        <strain evidence="2 3">253</strain>
    </source>
</reference>
<evidence type="ECO:0000259" key="1">
    <source>
        <dbReference type="Pfam" id="PF22691"/>
    </source>
</evidence>
<dbReference type="Gene3D" id="3.40.47.10">
    <property type="match status" value="1"/>
</dbReference>
<dbReference type="EMBL" id="HE965806">
    <property type="protein sequence ID" value="CCJ53369.1"/>
    <property type="molecule type" value="Genomic_DNA"/>
</dbReference>
<dbReference type="AlphaFoldDB" id="A0A0C6P122"/>
<feature type="domain" description="Thiolase C-terminal" evidence="1">
    <location>
        <begin position="244"/>
        <end position="386"/>
    </location>
</feature>
<dbReference type="KEGG" id="bbh:BN112_1452"/>
<protein>
    <recommendedName>
        <fullName evidence="1">Thiolase C-terminal domain-containing protein</fullName>
    </recommendedName>
</protein>
<dbReference type="SUPFAM" id="SSF53901">
    <property type="entry name" value="Thiolase-like"/>
    <property type="match status" value="2"/>
</dbReference>
<evidence type="ECO:0000313" key="2">
    <source>
        <dbReference type="EMBL" id="CCJ53369.1"/>
    </source>
</evidence>
<dbReference type="InterPro" id="IPR055140">
    <property type="entry name" value="Thiolase_C_2"/>
</dbReference>
<dbReference type="Pfam" id="PF22691">
    <property type="entry name" value="Thiolase_C_1"/>
    <property type="match status" value="1"/>
</dbReference>
<dbReference type="GeneID" id="56478239"/>
<evidence type="ECO:0000313" key="3">
    <source>
        <dbReference type="Proteomes" id="UP000007564"/>
    </source>
</evidence>
<organism evidence="2 3">
    <name type="scientific">Bordetella bronchiseptica 253</name>
    <dbReference type="NCBI Taxonomy" id="568707"/>
    <lineage>
        <taxon>Bacteria</taxon>
        <taxon>Pseudomonadati</taxon>
        <taxon>Pseudomonadota</taxon>
        <taxon>Betaproteobacteria</taxon>
        <taxon>Burkholderiales</taxon>
        <taxon>Alcaligenaceae</taxon>
        <taxon>Bordetella</taxon>
    </lineage>
</organism>
<dbReference type="InterPro" id="IPR002155">
    <property type="entry name" value="Thiolase"/>
</dbReference>
<dbReference type="HOGENOM" id="CLU_035425_2_1_4"/>
<dbReference type="PANTHER" id="PTHR42870">
    <property type="entry name" value="ACETYL-COA C-ACETYLTRANSFERASE"/>
    <property type="match status" value="1"/>
</dbReference>
<dbReference type="Proteomes" id="UP000007564">
    <property type="component" value="Chromosome"/>
</dbReference>
<dbReference type="CDD" id="cd00829">
    <property type="entry name" value="SCP-x_thiolase"/>
    <property type="match status" value="1"/>
</dbReference>
<dbReference type="PANTHER" id="PTHR42870:SF1">
    <property type="entry name" value="NON-SPECIFIC LIPID-TRANSFER PROTEIN-LIKE 2"/>
    <property type="match status" value="1"/>
</dbReference>
<sequence>MSISNRAAIVGLCESPRRHAPEVHPYQIQMECVQGALVDAGLSLADVDGLCVAAGDWAEGGGVNSVTEFAEYAGLRPTWFNSTDVGGCSYIVHAGHAAAAIAAGLAEVVVISYAATPRWWPLSTPSFDPFVFPAGPGQYELPYGPTLISAYGLYAQRHMARYGTTAEQLASVAVTFRAHAAANPHARLRTPITVDDVLASPMIASPLHKLDCCVVTDGGGAVVMTSAERARDLRHKPVLLSGFGAATARTQLSQIAPDLSTPATLSGPRAFAMADLSPADIDVAQLYDAFTITPLLALEDLGFCKRGESGAFAADGQLTLGGALPCNTDGGGLSSNHPGKRGIFALIEGARQLRGQGPGVQVPDAGRALVHGLGGTFCAAATAILTV</sequence>
<gene>
    <name evidence="2" type="ORF">BN112_1452</name>
</gene>
<dbReference type="RefSeq" id="WP_015064066.1">
    <property type="nucleotide sequence ID" value="NC_019382.1"/>
</dbReference>
<name>A0A0C6P122_BORBO</name>
<dbReference type="GO" id="GO:0003988">
    <property type="term" value="F:acetyl-CoA C-acyltransferase activity"/>
    <property type="evidence" value="ECO:0007669"/>
    <property type="project" value="UniProtKB-ARBA"/>
</dbReference>
<proteinExistence type="predicted"/>
<dbReference type="PIRSF" id="PIRSF000429">
    <property type="entry name" value="Ac-CoA_Ac_transf"/>
    <property type="match status" value="1"/>
</dbReference>